<evidence type="ECO:0000256" key="1">
    <source>
        <dbReference type="ARBA" id="ARBA00004123"/>
    </source>
</evidence>
<dbReference type="PANTHER" id="PTHR12687">
    <property type="entry name" value="NUCLEOLAR COMPLEX 2 AND RAD4-RELATED"/>
    <property type="match status" value="1"/>
</dbReference>
<evidence type="ECO:0000313" key="6">
    <source>
        <dbReference type="Proteomes" id="UP000728032"/>
    </source>
</evidence>
<feature type="region of interest" description="Disordered" evidence="4">
    <location>
        <begin position="1"/>
        <end position="65"/>
    </location>
</feature>
<evidence type="ECO:0000313" key="5">
    <source>
        <dbReference type="EMBL" id="CAD7648111.1"/>
    </source>
</evidence>
<evidence type="ECO:0000256" key="2">
    <source>
        <dbReference type="ARBA" id="ARBA00005907"/>
    </source>
</evidence>
<accession>A0A7R9LWU2</accession>
<dbReference type="GO" id="GO:0000122">
    <property type="term" value="P:negative regulation of transcription by RNA polymerase II"/>
    <property type="evidence" value="ECO:0007669"/>
    <property type="project" value="TreeGrafter"/>
</dbReference>
<feature type="compositionally biased region" description="Basic residues" evidence="4">
    <location>
        <begin position="1"/>
        <end position="30"/>
    </location>
</feature>
<dbReference type="GO" id="GO:0042273">
    <property type="term" value="P:ribosomal large subunit biogenesis"/>
    <property type="evidence" value="ECO:0007669"/>
    <property type="project" value="TreeGrafter"/>
</dbReference>
<dbReference type="InterPro" id="IPR005343">
    <property type="entry name" value="Noc2"/>
</dbReference>
<sequence>MSKMKTKSKSKMNKNKVKVNKRKVNPKPKKSKEAEEWMSGSDGEESDELNAKQIGDESDDDLTSIVDHKKSLQSLKETDKEFYEFLQQNDKQLLDFDINDEDVDEDSEEDNELDTEGDQSEGISKLSVKQVNDWSHRLEDKADIETIKSVVKWFRRAVNQTSGESDGQIMNAEVFNAITNVCLIDLLPAVHKILKLPQIGSNEWSSDVKVMDPTKSRNWKKVMAVMKCYLTDVIKMVGSVSEQSLKTTLLRHILHLIPFLITFPHLIKRVLKQTLESYKTVYNWQFLNSILLWTQLLCSHNTVDELKPLISPLVNVIIGTIRLIPSAKYFPMRFHLIKALIKLSDETNAFIPILPFVTQVFDNFDKQLKKNKSNDEKELNFDLLIKVSNISANDFQFRDSTINKIRKFIKRSHVVQHNQLLKQLLDKIEDNSKLICEKRKNVEFSISDSLSINSWESQMKCDGTPLNHFYNQRKKIKSNKDISDINVNVEPKVGTSSGTTEAAKPTSAHKLHNQSNSKKRKLNESQSKGTENKSKKVKKSRNRKKSVHNNNRKTNVSFDLNQTLDISSDECD</sequence>
<feature type="region of interest" description="Disordered" evidence="4">
    <location>
        <begin position="102"/>
        <end position="126"/>
    </location>
</feature>
<feature type="compositionally biased region" description="Polar residues" evidence="4">
    <location>
        <begin position="554"/>
        <end position="566"/>
    </location>
</feature>
<dbReference type="GO" id="GO:0005654">
    <property type="term" value="C:nucleoplasm"/>
    <property type="evidence" value="ECO:0007669"/>
    <property type="project" value="TreeGrafter"/>
</dbReference>
<comment type="subcellular location">
    <subcellularLocation>
        <location evidence="1">Nucleus</location>
    </subcellularLocation>
</comment>
<dbReference type="OrthoDB" id="10266662at2759"/>
<keyword evidence="6" id="KW-1185">Reference proteome</keyword>
<organism evidence="5">
    <name type="scientific">Oppiella nova</name>
    <dbReference type="NCBI Taxonomy" id="334625"/>
    <lineage>
        <taxon>Eukaryota</taxon>
        <taxon>Metazoa</taxon>
        <taxon>Ecdysozoa</taxon>
        <taxon>Arthropoda</taxon>
        <taxon>Chelicerata</taxon>
        <taxon>Arachnida</taxon>
        <taxon>Acari</taxon>
        <taxon>Acariformes</taxon>
        <taxon>Sarcoptiformes</taxon>
        <taxon>Oribatida</taxon>
        <taxon>Brachypylina</taxon>
        <taxon>Oppioidea</taxon>
        <taxon>Oppiidae</taxon>
        <taxon>Oppiella</taxon>
    </lineage>
</organism>
<name>A0A7R9LWU2_9ACAR</name>
<reference evidence="5" key="1">
    <citation type="submission" date="2020-11" db="EMBL/GenBank/DDBJ databases">
        <authorList>
            <person name="Tran Van P."/>
        </authorList>
    </citation>
    <scope>NUCLEOTIDE SEQUENCE</scope>
</reference>
<feature type="compositionally biased region" description="Acidic residues" evidence="4">
    <location>
        <begin position="102"/>
        <end position="119"/>
    </location>
</feature>
<feature type="region of interest" description="Disordered" evidence="4">
    <location>
        <begin position="487"/>
        <end position="572"/>
    </location>
</feature>
<protein>
    <recommendedName>
        <fullName evidence="7">Nucleolar complex protein 2 homolog</fullName>
    </recommendedName>
</protein>
<dbReference type="GO" id="GO:0030690">
    <property type="term" value="C:Noc1p-Noc2p complex"/>
    <property type="evidence" value="ECO:0007669"/>
    <property type="project" value="TreeGrafter"/>
</dbReference>
<dbReference type="GO" id="GO:0030691">
    <property type="term" value="C:Noc2p-Noc3p complex"/>
    <property type="evidence" value="ECO:0007669"/>
    <property type="project" value="TreeGrafter"/>
</dbReference>
<dbReference type="GO" id="GO:0003714">
    <property type="term" value="F:transcription corepressor activity"/>
    <property type="evidence" value="ECO:0007669"/>
    <property type="project" value="TreeGrafter"/>
</dbReference>
<dbReference type="AlphaFoldDB" id="A0A7R9LWU2"/>
<dbReference type="Pfam" id="PF03715">
    <property type="entry name" value="Noc2"/>
    <property type="match status" value="1"/>
</dbReference>
<feature type="compositionally biased region" description="Basic residues" evidence="4">
    <location>
        <begin position="507"/>
        <end position="521"/>
    </location>
</feature>
<evidence type="ECO:0000256" key="4">
    <source>
        <dbReference type="SAM" id="MobiDB-lite"/>
    </source>
</evidence>
<gene>
    <name evidence="5" type="ORF">ONB1V03_LOCUS6594</name>
</gene>
<evidence type="ECO:0008006" key="7">
    <source>
        <dbReference type="Google" id="ProtNLM"/>
    </source>
</evidence>
<proteinExistence type="inferred from homology"/>
<keyword evidence="3" id="KW-0539">Nucleus</keyword>
<comment type="similarity">
    <text evidence="2">Belongs to the NOC2 family.</text>
</comment>
<dbReference type="EMBL" id="OC917839">
    <property type="protein sequence ID" value="CAD7648111.1"/>
    <property type="molecule type" value="Genomic_DNA"/>
</dbReference>
<dbReference type="GO" id="GO:0042393">
    <property type="term" value="F:histone binding"/>
    <property type="evidence" value="ECO:0007669"/>
    <property type="project" value="TreeGrafter"/>
</dbReference>
<dbReference type="Proteomes" id="UP000728032">
    <property type="component" value="Unassembled WGS sequence"/>
</dbReference>
<dbReference type="GO" id="GO:0005730">
    <property type="term" value="C:nucleolus"/>
    <property type="evidence" value="ECO:0007669"/>
    <property type="project" value="TreeGrafter"/>
</dbReference>
<evidence type="ECO:0000256" key="3">
    <source>
        <dbReference type="ARBA" id="ARBA00023242"/>
    </source>
</evidence>
<feature type="compositionally biased region" description="Basic residues" evidence="4">
    <location>
        <begin position="535"/>
        <end position="551"/>
    </location>
</feature>
<dbReference type="EMBL" id="CAJPVJ010003014">
    <property type="protein sequence ID" value="CAG2167082.1"/>
    <property type="molecule type" value="Genomic_DNA"/>
</dbReference>
<dbReference type="PANTHER" id="PTHR12687:SF4">
    <property type="entry name" value="NUCLEOLAR COMPLEX PROTEIN 2 HOMOLOG"/>
    <property type="match status" value="1"/>
</dbReference>